<sequence>MATSAGTESEFSENGALCIGRLSYDVVVYTLTKCGFPETRLPTTECKETVYKRANIVEMAGASVLRVSLILRDRWRRIFISRRNSCGFRDDNVLKFLAQIAICFPLSRNRPTQSIAELFLALFNEITLFFHHENININFSNLLKAVSVYMVGFYVINEDHSKPFEDLFDEFDNISKYTTWITGFITDFAIPYGSRDDVSEIFFTYVKKQYKDELEKLKDHLGFLPHDLFAAIRDEMLENFIWIPKPPAVPECSGRGDLEERETPEVSEQILQSKQSSSETRLEEDLEHMSLGSEGDDTQSSLDDASRRKASKNADKKKRK</sequence>
<proteinExistence type="predicted"/>
<feature type="compositionally biased region" description="Polar residues" evidence="1">
    <location>
        <begin position="269"/>
        <end position="279"/>
    </location>
</feature>
<accession>A0A8T0EI71</accession>
<keyword evidence="3" id="KW-1185">Reference proteome</keyword>
<evidence type="ECO:0000256" key="1">
    <source>
        <dbReference type="SAM" id="MobiDB-lite"/>
    </source>
</evidence>
<name>A0A8T0EI71_ARGBR</name>
<gene>
    <name evidence="2" type="ORF">HNY73_018542</name>
</gene>
<evidence type="ECO:0000313" key="2">
    <source>
        <dbReference type="EMBL" id="KAF8771088.1"/>
    </source>
</evidence>
<evidence type="ECO:0000313" key="3">
    <source>
        <dbReference type="Proteomes" id="UP000807504"/>
    </source>
</evidence>
<reference evidence="2" key="1">
    <citation type="journal article" date="2020" name="bioRxiv">
        <title>Chromosome-level reference genome of the European wasp spider Argiope bruennichi: a resource for studies on range expansion and evolutionary adaptation.</title>
        <authorList>
            <person name="Sheffer M.M."/>
            <person name="Hoppe A."/>
            <person name="Krehenwinkel H."/>
            <person name="Uhl G."/>
            <person name="Kuss A.W."/>
            <person name="Jensen L."/>
            <person name="Jensen C."/>
            <person name="Gillespie R.G."/>
            <person name="Hoff K.J."/>
            <person name="Prost S."/>
        </authorList>
    </citation>
    <scope>NUCLEOTIDE SEQUENCE</scope>
</reference>
<comment type="caution">
    <text evidence="2">The sequence shown here is derived from an EMBL/GenBank/DDBJ whole genome shotgun (WGS) entry which is preliminary data.</text>
</comment>
<dbReference type="Proteomes" id="UP000807504">
    <property type="component" value="Unassembled WGS sequence"/>
</dbReference>
<protein>
    <submittedName>
        <fullName evidence="2">Uncharacterized protein</fullName>
    </submittedName>
</protein>
<dbReference type="AlphaFoldDB" id="A0A8T0EI71"/>
<organism evidence="2 3">
    <name type="scientific">Argiope bruennichi</name>
    <name type="common">Wasp spider</name>
    <name type="synonym">Aranea bruennichi</name>
    <dbReference type="NCBI Taxonomy" id="94029"/>
    <lineage>
        <taxon>Eukaryota</taxon>
        <taxon>Metazoa</taxon>
        <taxon>Ecdysozoa</taxon>
        <taxon>Arthropoda</taxon>
        <taxon>Chelicerata</taxon>
        <taxon>Arachnida</taxon>
        <taxon>Araneae</taxon>
        <taxon>Araneomorphae</taxon>
        <taxon>Entelegynae</taxon>
        <taxon>Araneoidea</taxon>
        <taxon>Araneidae</taxon>
        <taxon>Argiope</taxon>
    </lineage>
</organism>
<feature type="compositionally biased region" description="Basic and acidic residues" evidence="1">
    <location>
        <begin position="254"/>
        <end position="264"/>
    </location>
</feature>
<feature type="region of interest" description="Disordered" evidence="1">
    <location>
        <begin position="251"/>
        <end position="320"/>
    </location>
</feature>
<feature type="compositionally biased region" description="Basic residues" evidence="1">
    <location>
        <begin position="308"/>
        <end position="320"/>
    </location>
</feature>
<reference evidence="2" key="2">
    <citation type="submission" date="2020-06" db="EMBL/GenBank/DDBJ databases">
        <authorList>
            <person name="Sheffer M."/>
        </authorList>
    </citation>
    <scope>NUCLEOTIDE SEQUENCE</scope>
</reference>
<dbReference type="EMBL" id="JABXBU010002228">
    <property type="protein sequence ID" value="KAF8771088.1"/>
    <property type="molecule type" value="Genomic_DNA"/>
</dbReference>